<feature type="region of interest" description="Disordered" evidence="1">
    <location>
        <begin position="1271"/>
        <end position="1290"/>
    </location>
</feature>
<feature type="region of interest" description="Disordered" evidence="1">
    <location>
        <begin position="989"/>
        <end position="1036"/>
    </location>
</feature>
<reference evidence="2" key="1">
    <citation type="submission" date="2014-11" db="EMBL/GenBank/DDBJ databases">
        <authorList>
            <person name="Otto D Thomas"/>
            <person name="Naeem Raeece"/>
        </authorList>
    </citation>
    <scope>NUCLEOTIDE SEQUENCE</scope>
</reference>
<dbReference type="VEuPathDB" id="CryptoDB:Cvel_16041"/>
<gene>
    <name evidence="2" type="ORF">Cvel_16041</name>
</gene>
<feature type="region of interest" description="Disordered" evidence="1">
    <location>
        <begin position="745"/>
        <end position="771"/>
    </location>
</feature>
<feature type="region of interest" description="Disordered" evidence="1">
    <location>
        <begin position="1152"/>
        <end position="1178"/>
    </location>
</feature>
<feature type="compositionally biased region" description="Low complexity" evidence="1">
    <location>
        <begin position="1156"/>
        <end position="1166"/>
    </location>
</feature>
<dbReference type="EMBL" id="CDMZ01000241">
    <property type="protein sequence ID" value="CEM09932.1"/>
    <property type="molecule type" value="Genomic_DNA"/>
</dbReference>
<proteinExistence type="predicted"/>
<feature type="compositionally biased region" description="Basic and acidic residues" evidence="1">
    <location>
        <begin position="1005"/>
        <end position="1024"/>
    </location>
</feature>
<feature type="region of interest" description="Disordered" evidence="1">
    <location>
        <begin position="19"/>
        <end position="41"/>
    </location>
</feature>
<feature type="region of interest" description="Disordered" evidence="1">
    <location>
        <begin position="1567"/>
        <end position="1589"/>
    </location>
</feature>
<accession>A0A0G4FAI0</accession>
<feature type="region of interest" description="Disordered" evidence="1">
    <location>
        <begin position="2150"/>
        <end position="2169"/>
    </location>
</feature>
<feature type="region of interest" description="Disordered" evidence="1">
    <location>
        <begin position="148"/>
        <end position="168"/>
    </location>
</feature>
<feature type="compositionally biased region" description="Gly residues" evidence="1">
    <location>
        <begin position="152"/>
        <end position="168"/>
    </location>
</feature>
<sequence length="2169" mass="245316">MHNKRRRASPLVFEILSAETEAKSFSGGTPPEKRDERPPERLWKDDVPEWFAGLEDRNIPDLFLDFGEADSSLIQEIERFDTEAVGRWCQSSLPLPLFCFRVGSYCVQALQSPLPLGGLRGDFTKGREARFSTAKEEWEEMPLEEQLFRGGDSPGGAGARIQQKGGGLEYGEDDWQKKLAESNEFARSSVPHQAQQAEVHRTFRESVNRYLRHHRPMPENSRRKAPVGAQPDVMTRRPSELFPIYEYPVQPPESQKEIFLQATEFLWPYTFTVFGRALRKTLQLDPLVEFRLPLMQSTSEILPLLEDAKGGNEFETVVIIEAAAAVCSPDSLESDSGVLMKIVEAFKENGEKRTAVVVAQIVLSLLRLGKYSTLLEFYRSFLKGWQGELDAWAALHPRFYTTFILLGMYCCSLQENEEGHSLRALRVLSELAREGLGKKRPLMTHTPILSKATTRHLMRIPVRIFRAFEKGLEGEEGMLEGGGESAEIDADVDVAGDEEEVGEEEMLPSKAEVLTTLLETILLLEKWNYNTGTEALWLFVMSATSPELLGPDLLRDSAQSWNAPTRQLARVAAFVRRGNVDPFVEHVRELEKMWREKTDSWKFIKGSPSRSKLRHRTWNVIGHFLRSRAMVHLYMLTAETQLNKIRNKKVWYPELSECHRLSKAMSLIRQMMKFGFPPTVTTCRLVLKIGVLENRYATWPVAWIIAKNWFNWGLPTLETYSHYRYDSFRYSAGVVLEAIVGSLSDKQKRGNGEGGGEVKKDTVADSQESGEVTMDSPLDVVSATPGYKLSLCAFKFLAYEEFTSFDGSMRKKTNWHDGIEVTSEGAKRFLWIVALAPKIDSAMFFSSQFAYTRLKEIANQEGKRIDPRFSAAFLSICARREPNPYWRSAIQLHQYAWRSRSSLSNTARGFDRDRFLKGIFGDLFLALRRMLPTKIKPSERADAKRVVRGLVSQKPIGPRPNEFCISDHPAIAETAIECLLWPAVDSQRESEEEQKNRVGRSSVRGRGDGEDGKDRERADSENKEGGGGGGRYRDEASSTVIDKSNILLAVRLLKETQAKTERLLSLSLPRPREVLQSLSDLNATDKAALSSALLRARIPDSEAHTSIPSGTNSSRLVQTLEKTHTDLFVKIGDAWKSLRHLFRPAAYPRRYPKRSPLPSDSSSLHPDTTETFEAPSASWPPTHLATALSGFRPLLASLYQRKSSREASEESLPLWIDTCSNWEMGEDEPPPFVANSTVDTFACRSPSPITQFYLQPLPPWSDVFADLADRSAQEAAAADAPPPPNQPTLTRAMYARPDELNLVSLEREICRIFDLRVRLPDNRADEVSLLKHETKVHSARLFKPDKYVHYLESELHKQAQEDSTLHSSKRGVKMMRLNLRQLSLAAWILTQHYKPFRFSPQQSQQPFHRQRVGEFQYKDHAHFSLLAGRIVKAFQPLHRFEVTPEKFICCCALAFLKQRRYNEMEHFLSTPQIRKMVSSSSEEEEDGRGREYSSALLLWLHLLACLLAGSQRHMTRFIILLQQNFNRLPATAAPPAPAYGRFTVGSVIESLGRLLIDRLLFSSAGSGGGIAGSPSRRQGESSEGGEGGVGMERWEKMLQVLLMLSEHRLLGPSLMEDILRALRKDSSNTNEIFPKPYQVWLSSSPSSSASLLNGDEPGGVPEMEETTVSAYLCRAFALILGGRFDILCAEAPFVQKLKLEKGVKIPNRILFKGGWKGGSGVEIELEESDMRAGAVHFLFLKMGVFASAVAARDGRSELARSDKGKELAMMYVVAGVAEAVEILRARRGSVNRALKKQSASKQYLQPAFERPDEILLVYFLWTALLCRPRDAWVVVLWLMQHREAWQVDRSLPFFVLALIAACGDYFLQRMAQWGKFSPLNESLFFWLFSYGVNVQGGFSRGEGEPVHHALAFLDSEKAWIRTDYFDVADSAAEKMRNFLRGGRTPLFLMRDQMALLEMRKKKKLLSEQSFRCVLQTLLLCMGRVDEKMLGYVRTLASRVGELLLSRGKATGTHEFVSAAAVLLGNPPRVLSVPYTNAHDCGSLREVPKRTRAEMEMGVRLLRAAVTKAEKDGVATEGQDDVIAFFVAADALEHLCRAYHGRDNRNKSIVSLLNTLKQVYQRAFRKERLGRHRNVNWRDEKKIRYLKETFFSKKEKDPDPEEGEPERKPD</sequence>
<name>A0A0G4FAI0_9ALVE</name>
<evidence type="ECO:0000256" key="1">
    <source>
        <dbReference type="SAM" id="MobiDB-lite"/>
    </source>
</evidence>
<evidence type="ECO:0000313" key="2">
    <source>
        <dbReference type="EMBL" id="CEM09932.1"/>
    </source>
</evidence>
<feature type="compositionally biased region" description="Basic and acidic residues" evidence="1">
    <location>
        <begin position="31"/>
        <end position="41"/>
    </location>
</feature>
<feature type="compositionally biased region" description="Basic and acidic residues" evidence="1">
    <location>
        <begin position="745"/>
        <end position="763"/>
    </location>
</feature>
<organism evidence="2">
    <name type="scientific">Chromera velia CCMP2878</name>
    <dbReference type="NCBI Taxonomy" id="1169474"/>
    <lineage>
        <taxon>Eukaryota</taxon>
        <taxon>Sar</taxon>
        <taxon>Alveolata</taxon>
        <taxon>Colpodellida</taxon>
        <taxon>Chromeraceae</taxon>
        <taxon>Chromera</taxon>
    </lineage>
</organism>
<protein>
    <submittedName>
        <fullName evidence="2">Uncharacterized protein</fullName>
    </submittedName>
</protein>